<proteinExistence type="predicted"/>
<accession>A0ACA9YCG7</accession>
<sequence length="347" mass="40880">MEKTSSLSISRPYYSPKELSYLHSKTIADSKKVIYNQRKHQVYQYLFQIIKVLKLPLKVLNTSMIYYQKFYLFNIFEEEFEDFSNIEKSMELDPFNVSLASLFLACKNEDCIKKLRDILLVANKIKDNQIEENFIELQRKIILGLEFKLLQILQFNFNNQISFSTDSLVLQFCKKINLNYKYSLFCWLVNFDLMLTPIGLTLPPHCIALAIIIISLNFKPNDLKTRELSSGVNENILDSLNPKDFKCPEKLVNEGILYILDFYIHQYNLSILNNYLPQINEDLNKEQIFKFMNLKSKFNNLRTLNEHSIDGNLLKQDESLSLFDYSISSKGTSRFINKRKRLLEEID</sequence>
<keyword evidence="2" id="KW-1185">Reference proteome</keyword>
<keyword evidence="1" id="KW-0808">Transferase</keyword>
<gene>
    <name evidence="1" type="ORF">CLIB1444_11S00694</name>
</gene>
<keyword evidence="1" id="KW-0418">Kinase</keyword>
<protein>
    <submittedName>
        <fullName evidence="1">CTD kinase subunit beta</fullName>
    </submittedName>
</protein>
<reference evidence="1" key="1">
    <citation type="submission" date="2022-06" db="EMBL/GenBank/DDBJ databases">
        <authorList>
            <person name="Legras J.-L."/>
            <person name="Devillers H."/>
            <person name="Grondin C."/>
        </authorList>
    </citation>
    <scope>NUCLEOTIDE SEQUENCE</scope>
    <source>
        <strain evidence="1">CLIB 1444</strain>
    </source>
</reference>
<comment type="caution">
    <text evidence="1">The sequence shown here is derived from an EMBL/GenBank/DDBJ whole genome shotgun (WGS) entry which is preliminary data.</text>
</comment>
<dbReference type="Proteomes" id="UP001152531">
    <property type="component" value="Unassembled WGS sequence"/>
</dbReference>
<organism evidence="1 2">
    <name type="scientific">[Candida] jaroonii</name>
    <dbReference type="NCBI Taxonomy" id="467808"/>
    <lineage>
        <taxon>Eukaryota</taxon>
        <taxon>Fungi</taxon>
        <taxon>Dikarya</taxon>
        <taxon>Ascomycota</taxon>
        <taxon>Saccharomycotina</taxon>
        <taxon>Pichiomycetes</taxon>
        <taxon>Debaryomycetaceae</taxon>
        <taxon>Yamadazyma</taxon>
    </lineage>
</organism>
<evidence type="ECO:0000313" key="1">
    <source>
        <dbReference type="EMBL" id="CAH6722768.1"/>
    </source>
</evidence>
<name>A0ACA9YCG7_9ASCO</name>
<dbReference type="EMBL" id="CALSDN010000011">
    <property type="protein sequence ID" value="CAH6722768.1"/>
    <property type="molecule type" value="Genomic_DNA"/>
</dbReference>
<evidence type="ECO:0000313" key="2">
    <source>
        <dbReference type="Proteomes" id="UP001152531"/>
    </source>
</evidence>